<sequence length="88" mass="10058">MPKGSLQIPGQIHYPLVTIASEIVRELLVACRRWRARSRGSKNLETYKLLHNSVPTDVAAKTNRKYLGLVSNILVYSFVEFKTCSYLF</sequence>
<protein>
    <submittedName>
        <fullName evidence="1">Uncharacterized protein</fullName>
    </submittedName>
</protein>
<dbReference type="Proteomes" id="UP000735302">
    <property type="component" value="Unassembled WGS sequence"/>
</dbReference>
<accession>A0AAV3XWE5</accession>
<evidence type="ECO:0000313" key="2">
    <source>
        <dbReference type="Proteomes" id="UP000735302"/>
    </source>
</evidence>
<dbReference type="AlphaFoldDB" id="A0AAV3XWE5"/>
<gene>
    <name evidence="1" type="ORF">PoB_000169900</name>
</gene>
<organism evidence="1 2">
    <name type="scientific">Plakobranchus ocellatus</name>
    <dbReference type="NCBI Taxonomy" id="259542"/>
    <lineage>
        <taxon>Eukaryota</taxon>
        <taxon>Metazoa</taxon>
        <taxon>Spiralia</taxon>
        <taxon>Lophotrochozoa</taxon>
        <taxon>Mollusca</taxon>
        <taxon>Gastropoda</taxon>
        <taxon>Heterobranchia</taxon>
        <taxon>Euthyneura</taxon>
        <taxon>Panpulmonata</taxon>
        <taxon>Sacoglossa</taxon>
        <taxon>Placobranchoidea</taxon>
        <taxon>Plakobranchidae</taxon>
        <taxon>Plakobranchus</taxon>
    </lineage>
</organism>
<proteinExistence type="predicted"/>
<dbReference type="EMBL" id="BLXT01000255">
    <property type="protein sequence ID" value="GFN75193.1"/>
    <property type="molecule type" value="Genomic_DNA"/>
</dbReference>
<name>A0AAV3XWE5_9GAST</name>
<reference evidence="1 2" key="1">
    <citation type="journal article" date="2021" name="Elife">
        <title>Chloroplast acquisition without the gene transfer in kleptoplastic sea slugs, Plakobranchus ocellatus.</title>
        <authorList>
            <person name="Maeda T."/>
            <person name="Takahashi S."/>
            <person name="Yoshida T."/>
            <person name="Shimamura S."/>
            <person name="Takaki Y."/>
            <person name="Nagai Y."/>
            <person name="Toyoda A."/>
            <person name="Suzuki Y."/>
            <person name="Arimoto A."/>
            <person name="Ishii H."/>
            <person name="Satoh N."/>
            <person name="Nishiyama T."/>
            <person name="Hasebe M."/>
            <person name="Maruyama T."/>
            <person name="Minagawa J."/>
            <person name="Obokata J."/>
            <person name="Shigenobu S."/>
        </authorList>
    </citation>
    <scope>NUCLEOTIDE SEQUENCE [LARGE SCALE GENOMIC DNA]</scope>
</reference>
<comment type="caution">
    <text evidence="1">The sequence shown here is derived from an EMBL/GenBank/DDBJ whole genome shotgun (WGS) entry which is preliminary data.</text>
</comment>
<keyword evidence="2" id="KW-1185">Reference proteome</keyword>
<evidence type="ECO:0000313" key="1">
    <source>
        <dbReference type="EMBL" id="GFN75193.1"/>
    </source>
</evidence>